<dbReference type="EMBL" id="LBRE01000017">
    <property type="protein sequence ID" value="KKP92273.1"/>
    <property type="molecule type" value="Genomic_DNA"/>
</dbReference>
<organism evidence="1 2">
    <name type="scientific">candidate division WS6 bacterium GW2011_GWC1_36_11</name>
    <dbReference type="NCBI Taxonomy" id="1619090"/>
    <lineage>
        <taxon>Bacteria</taxon>
        <taxon>Candidatus Dojkabacteria</taxon>
    </lineage>
</organism>
<proteinExistence type="predicted"/>
<evidence type="ECO:0000313" key="1">
    <source>
        <dbReference type="EMBL" id="KKP92273.1"/>
    </source>
</evidence>
<dbReference type="AlphaFoldDB" id="A0A0G0DFP8"/>
<evidence type="ECO:0000313" key="2">
    <source>
        <dbReference type="Proteomes" id="UP000034140"/>
    </source>
</evidence>
<sequence>MVTKLDRMHQNVFNLGSLISQAVNEPLFLSLTEGEGPKGHFVGKRNSDWLGKHGREYLKTKCINLDNRMLQEGSRIGTTPPFRPALENGFSRQTVIRTKSSITALCGWDNEIMTLFLTLILHYARTEEVRFREIEYHYADAKEREGRFLFSQHTNGNGRDISQGFYQRGIVEVKTPFRFRFCNTFS</sequence>
<comment type="caution">
    <text evidence="1">The sequence shown here is derived from an EMBL/GenBank/DDBJ whole genome shotgun (WGS) entry which is preliminary data.</text>
</comment>
<accession>A0A0G0DFP8</accession>
<gene>
    <name evidence="1" type="ORF">UR96_C0017G0005</name>
</gene>
<name>A0A0G0DFP8_9BACT</name>
<dbReference type="Proteomes" id="UP000034140">
    <property type="component" value="Unassembled WGS sequence"/>
</dbReference>
<reference evidence="1 2" key="1">
    <citation type="journal article" date="2015" name="Nature">
        <title>rRNA introns, odd ribosomes, and small enigmatic genomes across a large radiation of phyla.</title>
        <authorList>
            <person name="Brown C.T."/>
            <person name="Hug L.A."/>
            <person name="Thomas B.C."/>
            <person name="Sharon I."/>
            <person name="Castelle C.J."/>
            <person name="Singh A."/>
            <person name="Wilkins M.J."/>
            <person name="Williams K.H."/>
            <person name="Banfield J.F."/>
        </authorList>
    </citation>
    <scope>NUCLEOTIDE SEQUENCE [LARGE SCALE GENOMIC DNA]</scope>
</reference>
<protein>
    <submittedName>
        <fullName evidence="1">Uncharacterized protein</fullName>
    </submittedName>
</protein>